<dbReference type="Proteomes" id="UP001205843">
    <property type="component" value="Unassembled WGS sequence"/>
</dbReference>
<evidence type="ECO:0000256" key="3">
    <source>
        <dbReference type="ARBA" id="ARBA00023004"/>
    </source>
</evidence>
<feature type="domain" description="Rieske" evidence="5">
    <location>
        <begin position="11"/>
        <end position="75"/>
    </location>
</feature>
<dbReference type="Pfam" id="PF00355">
    <property type="entry name" value="Rieske"/>
    <property type="match status" value="1"/>
</dbReference>
<dbReference type="Gene3D" id="2.102.10.10">
    <property type="entry name" value="Rieske [2Fe-2S] iron-sulphur domain"/>
    <property type="match status" value="1"/>
</dbReference>
<dbReference type="GO" id="GO:0051537">
    <property type="term" value="F:2 iron, 2 sulfur cluster binding"/>
    <property type="evidence" value="ECO:0007669"/>
    <property type="project" value="UniProtKB-KW"/>
</dbReference>
<dbReference type="InterPro" id="IPR017941">
    <property type="entry name" value="Rieske_2Fe-2S"/>
</dbReference>
<dbReference type="EMBL" id="JALJXV010000011">
    <property type="protein sequence ID" value="MCP1676864.1"/>
    <property type="molecule type" value="Genomic_DNA"/>
</dbReference>
<proteinExistence type="predicted"/>
<evidence type="ECO:0000313" key="6">
    <source>
        <dbReference type="EMBL" id="MCP1676864.1"/>
    </source>
</evidence>
<protein>
    <recommendedName>
        <fullName evidence="5">Rieske domain-containing protein</fullName>
    </recommendedName>
</protein>
<dbReference type="GO" id="GO:0046872">
    <property type="term" value="F:metal ion binding"/>
    <property type="evidence" value="ECO:0007669"/>
    <property type="project" value="UniProtKB-KW"/>
</dbReference>
<reference evidence="6" key="1">
    <citation type="submission" date="2022-03" db="EMBL/GenBank/DDBJ databases">
        <title>Genomic Encyclopedia of Type Strains, Phase III (KMG-III): the genomes of soil and plant-associated and newly described type strains.</title>
        <authorList>
            <person name="Whitman W."/>
        </authorList>
    </citation>
    <scope>NUCLEOTIDE SEQUENCE</scope>
    <source>
        <strain evidence="6">ANL 6-2</strain>
    </source>
</reference>
<dbReference type="PROSITE" id="PS51296">
    <property type="entry name" value="RIESKE"/>
    <property type="match status" value="1"/>
</dbReference>
<evidence type="ECO:0000256" key="4">
    <source>
        <dbReference type="ARBA" id="ARBA00023014"/>
    </source>
</evidence>
<sequence length="112" mass="12449">MSTETDTAVRIPLGRLADCGNDEFRTLVLAGKRILLFRDRGGDLVAVEDLCRKRGMPLTRKEEDIKDTHHPACGCAVVQHLSEWAQARQCRCATRHPVVMEAGQCHLLLRGG</sequence>
<accession>A0AAE3KDH7</accession>
<name>A0AAE3KDH7_9GAMM</name>
<comment type="caution">
    <text evidence="6">The sequence shown here is derived from an EMBL/GenBank/DDBJ whole genome shotgun (WGS) entry which is preliminary data.</text>
</comment>
<evidence type="ECO:0000256" key="1">
    <source>
        <dbReference type="ARBA" id="ARBA00022714"/>
    </source>
</evidence>
<gene>
    <name evidence="6" type="ORF">J2T57_004037</name>
</gene>
<keyword evidence="7" id="KW-1185">Reference proteome</keyword>
<evidence type="ECO:0000313" key="7">
    <source>
        <dbReference type="Proteomes" id="UP001205843"/>
    </source>
</evidence>
<dbReference type="AlphaFoldDB" id="A0AAE3KDH7"/>
<dbReference type="RefSeq" id="WP_253484138.1">
    <property type="nucleotide sequence ID" value="NZ_JALJXV010000011.1"/>
</dbReference>
<keyword evidence="1" id="KW-0001">2Fe-2S</keyword>
<evidence type="ECO:0000259" key="5">
    <source>
        <dbReference type="PROSITE" id="PS51296"/>
    </source>
</evidence>
<dbReference type="SUPFAM" id="SSF50022">
    <property type="entry name" value="ISP domain"/>
    <property type="match status" value="1"/>
</dbReference>
<keyword evidence="4" id="KW-0411">Iron-sulfur</keyword>
<keyword evidence="3" id="KW-0408">Iron</keyword>
<organism evidence="6 7">
    <name type="scientific">Natronocella acetinitrilica</name>
    <dbReference type="NCBI Taxonomy" id="414046"/>
    <lineage>
        <taxon>Bacteria</taxon>
        <taxon>Pseudomonadati</taxon>
        <taxon>Pseudomonadota</taxon>
        <taxon>Gammaproteobacteria</taxon>
        <taxon>Chromatiales</taxon>
        <taxon>Ectothiorhodospiraceae</taxon>
        <taxon>Natronocella</taxon>
    </lineage>
</organism>
<dbReference type="InterPro" id="IPR036922">
    <property type="entry name" value="Rieske_2Fe-2S_sf"/>
</dbReference>
<keyword evidence="2" id="KW-0479">Metal-binding</keyword>
<evidence type="ECO:0000256" key="2">
    <source>
        <dbReference type="ARBA" id="ARBA00022723"/>
    </source>
</evidence>